<gene>
    <name evidence="1" type="ORF">I314_02554</name>
</gene>
<sequence length="44" mass="4890">MMDFSCVLVTSGCVASIKAPDISPNMMSKWLRPQSQHIFTAKMT</sequence>
<keyword evidence="2" id="KW-1185">Reference proteome</keyword>
<evidence type="ECO:0000313" key="1">
    <source>
        <dbReference type="EMBL" id="KIR67336.1"/>
    </source>
</evidence>
<proteinExistence type="predicted"/>
<dbReference type="Proteomes" id="UP000053800">
    <property type="component" value="Unassembled WGS sequence"/>
</dbReference>
<accession>A0ABR5BDT2</accession>
<organism evidence="1 2">
    <name type="scientific">Cryptococcus bacillisporus CA1873</name>
    <dbReference type="NCBI Taxonomy" id="1296111"/>
    <lineage>
        <taxon>Eukaryota</taxon>
        <taxon>Fungi</taxon>
        <taxon>Dikarya</taxon>
        <taxon>Basidiomycota</taxon>
        <taxon>Agaricomycotina</taxon>
        <taxon>Tremellomycetes</taxon>
        <taxon>Tremellales</taxon>
        <taxon>Cryptococcaceae</taxon>
        <taxon>Cryptococcus</taxon>
        <taxon>Cryptococcus gattii species complex</taxon>
    </lineage>
</organism>
<name>A0ABR5BDT2_CRYGA</name>
<protein>
    <submittedName>
        <fullName evidence="1">Uncharacterized protein</fullName>
    </submittedName>
</protein>
<reference evidence="1 2" key="1">
    <citation type="submission" date="2015-01" db="EMBL/GenBank/DDBJ databases">
        <title>The Genome Sequence of Cryptococcus gattii CA1873.</title>
        <authorList>
            <consortium name="The Broad Institute Genomics Platform"/>
            <person name="Cuomo C."/>
            <person name="Litvintseva A."/>
            <person name="Chen Y."/>
            <person name="Heitman J."/>
            <person name="Sun S."/>
            <person name="Springer D."/>
            <person name="Dromer F."/>
            <person name="Young S."/>
            <person name="Zeng Q."/>
            <person name="Gargeya S."/>
            <person name="Abouelleil A."/>
            <person name="Alvarado L."/>
            <person name="Chapman S.B."/>
            <person name="Gainer-Dewar J."/>
            <person name="Goldberg J."/>
            <person name="Griggs A."/>
            <person name="Gujja S."/>
            <person name="Hansen M."/>
            <person name="Howarth C."/>
            <person name="Imamovic A."/>
            <person name="Larimer J."/>
            <person name="Murphy C."/>
            <person name="Naylor J."/>
            <person name="Pearson M."/>
            <person name="Priest M."/>
            <person name="Roberts A."/>
            <person name="Saif S."/>
            <person name="Shea T."/>
            <person name="Sykes S."/>
            <person name="Wortman J."/>
            <person name="Nusbaum C."/>
            <person name="Birren B."/>
        </authorList>
    </citation>
    <scope>NUCLEOTIDE SEQUENCE [LARGE SCALE GENOMIC DNA]</scope>
    <source>
        <strain evidence="1 2">CA1873</strain>
    </source>
</reference>
<evidence type="ECO:0000313" key="2">
    <source>
        <dbReference type="Proteomes" id="UP000053800"/>
    </source>
</evidence>
<dbReference type="EMBL" id="KN848893">
    <property type="protein sequence ID" value="KIR67336.1"/>
    <property type="molecule type" value="Genomic_DNA"/>
</dbReference>